<feature type="signal peptide" evidence="1">
    <location>
        <begin position="1"/>
        <end position="23"/>
    </location>
</feature>
<dbReference type="AlphaFoldDB" id="A0A420WQD7"/>
<organism evidence="2 3">
    <name type="scientific">Oceanibaculum indicum</name>
    <dbReference type="NCBI Taxonomy" id="526216"/>
    <lineage>
        <taxon>Bacteria</taxon>
        <taxon>Pseudomonadati</taxon>
        <taxon>Pseudomonadota</taxon>
        <taxon>Alphaproteobacteria</taxon>
        <taxon>Rhodospirillales</taxon>
        <taxon>Oceanibaculaceae</taxon>
        <taxon>Oceanibaculum</taxon>
    </lineage>
</organism>
<comment type="caution">
    <text evidence="2">The sequence shown here is derived from an EMBL/GenBank/DDBJ whole genome shotgun (WGS) entry which is preliminary data.</text>
</comment>
<dbReference type="RefSeq" id="WP_202802382.1">
    <property type="nucleotide sequence ID" value="NZ_RBIG01000001.1"/>
</dbReference>
<proteinExistence type="predicted"/>
<feature type="chain" id="PRO_5019391680" evidence="1">
    <location>
        <begin position="24"/>
        <end position="158"/>
    </location>
</feature>
<keyword evidence="1" id="KW-0732">Signal</keyword>
<accession>A0A420WQD7</accession>
<evidence type="ECO:0000256" key="1">
    <source>
        <dbReference type="SAM" id="SignalP"/>
    </source>
</evidence>
<evidence type="ECO:0000313" key="3">
    <source>
        <dbReference type="Proteomes" id="UP000277424"/>
    </source>
</evidence>
<evidence type="ECO:0000313" key="2">
    <source>
        <dbReference type="EMBL" id="RKQ73072.1"/>
    </source>
</evidence>
<dbReference type="EMBL" id="RBIG01000001">
    <property type="protein sequence ID" value="RKQ73072.1"/>
    <property type="molecule type" value="Genomic_DNA"/>
</dbReference>
<gene>
    <name evidence="2" type="ORF">BCL74_0843</name>
</gene>
<reference evidence="2 3" key="1">
    <citation type="submission" date="2018-10" db="EMBL/GenBank/DDBJ databases">
        <title>Comparative analysis of microorganisms from saline springs in Andes Mountain Range, Colombia.</title>
        <authorList>
            <person name="Rubin E."/>
        </authorList>
    </citation>
    <scope>NUCLEOTIDE SEQUENCE [LARGE SCALE GENOMIC DNA]</scope>
    <source>
        <strain evidence="2 3">USBA 36</strain>
    </source>
</reference>
<dbReference type="Proteomes" id="UP000277424">
    <property type="component" value="Unassembled WGS sequence"/>
</dbReference>
<sequence>MSLFRNMAMALSLGVLVAGCATADSHKMSSPYDKPGFTTMVEDGRLWVFKTGSKELADFQKKGEPAKQVTRIAAGPNRMTVKSTDSATIDAYIVQKAGFETKIEDGRLWVFKSGSKEWAAFEKSGEPAKQVTRIAAGPGGMTIKSSDSKVIDEYLAAK</sequence>
<dbReference type="PROSITE" id="PS51257">
    <property type="entry name" value="PROKAR_LIPOPROTEIN"/>
    <property type="match status" value="1"/>
</dbReference>
<protein>
    <submittedName>
        <fullName evidence="2">Uncharacterized protein</fullName>
    </submittedName>
</protein>
<name>A0A420WQD7_9PROT</name>